<evidence type="ECO:0000313" key="4">
    <source>
        <dbReference type="EMBL" id="CAL6053785.1"/>
    </source>
</evidence>
<dbReference type="EMBL" id="CAXDID020000198">
    <property type="protein sequence ID" value="CAL6053785.1"/>
    <property type="molecule type" value="Genomic_DNA"/>
</dbReference>
<dbReference type="EMBL" id="CAXDID020000016">
    <property type="protein sequence ID" value="CAL5983755.1"/>
    <property type="molecule type" value="Genomic_DNA"/>
</dbReference>
<proteinExistence type="predicted"/>
<reference evidence="3 5" key="2">
    <citation type="submission" date="2024-07" db="EMBL/GenBank/DDBJ databases">
        <authorList>
            <person name="Akdeniz Z."/>
        </authorList>
    </citation>
    <scope>NUCLEOTIDE SEQUENCE [LARGE SCALE GENOMIC DNA]</scope>
</reference>
<protein>
    <submittedName>
        <fullName evidence="2">Cyclin-like superfamily</fullName>
    </submittedName>
    <submittedName>
        <fullName evidence="3">Cyclin-like_superfamily</fullName>
    </submittedName>
</protein>
<dbReference type="EMBL" id="CATOUU010000931">
    <property type="protein sequence ID" value="CAI9960395.1"/>
    <property type="molecule type" value="Genomic_DNA"/>
</dbReference>
<evidence type="ECO:0000313" key="2">
    <source>
        <dbReference type="EMBL" id="CAI9960395.1"/>
    </source>
</evidence>
<reference evidence="2" key="1">
    <citation type="submission" date="2023-06" db="EMBL/GenBank/DDBJ databases">
        <authorList>
            <person name="Kurt Z."/>
        </authorList>
    </citation>
    <scope>NUCLEOTIDE SEQUENCE</scope>
</reference>
<sequence length="99" mass="11793">MLSVYQHFDIVVQSLPLSFDSSKNIDRLALSIFERVYAQVKQSFFTCVFLICQYIAICYINDSPVNPLEFIENKRLQLSQQQFTNWQMKILEMIDFRIE</sequence>
<evidence type="ECO:0000313" key="5">
    <source>
        <dbReference type="Proteomes" id="UP001642409"/>
    </source>
</evidence>
<organism evidence="2">
    <name type="scientific">Hexamita inflata</name>
    <dbReference type="NCBI Taxonomy" id="28002"/>
    <lineage>
        <taxon>Eukaryota</taxon>
        <taxon>Metamonada</taxon>
        <taxon>Diplomonadida</taxon>
        <taxon>Hexamitidae</taxon>
        <taxon>Hexamitinae</taxon>
        <taxon>Hexamita</taxon>
    </lineage>
</organism>
<name>A0AA86R069_9EUKA</name>
<dbReference type="AlphaFoldDB" id="A0AA86R069"/>
<gene>
    <name evidence="1" type="ORF">HINF_LOCUS37600</name>
    <name evidence="4" type="ORF">HINF_LOCUS45641</name>
    <name evidence="2" type="ORF">HINF_LOCUS48040</name>
    <name evidence="3" type="ORF">HINF_LOCUS7774</name>
</gene>
<evidence type="ECO:0000313" key="1">
    <source>
        <dbReference type="EMBL" id="CAI9949955.1"/>
    </source>
</evidence>
<dbReference type="Gene3D" id="1.10.472.10">
    <property type="entry name" value="Cyclin-like"/>
    <property type="match status" value="1"/>
</dbReference>
<comment type="caution">
    <text evidence="2">The sequence shown here is derived from an EMBL/GenBank/DDBJ whole genome shotgun (WGS) entry which is preliminary data.</text>
</comment>
<dbReference type="Proteomes" id="UP001642409">
    <property type="component" value="Unassembled WGS sequence"/>
</dbReference>
<accession>A0AA86R069</accession>
<evidence type="ECO:0000313" key="3">
    <source>
        <dbReference type="EMBL" id="CAL5983755.1"/>
    </source>
</evidence>
<dbReference type="SUPFAM" id="SSF47954">
    <property type="entry name" value="Cyclin-like"/>
    <property type="match status" value="1"/>
</dbReference>
<keyword evidence="5" id="KW-1185">Reference proteome</keyword>
<dbReference type="EMBL" id="CATOUU010000805">
    <property type="protein sequence ID" value="CAI9949955.1"/>
    <property type="molecule type" value="Genomic_DNA"/>
</dbReference>
<dbReference type="InterPro" id="IPR036915">
    <property type="entry name" value="Cyclin-like_sf"/>
</dbReference>